<name>A0A3E2XNV6_9FIRM</name>
<protein>
    <submittedName>
        <fullName evidence="2">Uncharacterized protein</fullName>
    </submittedName>
</protein>
<gene>
    <name evidence="2" type="ORF">DW747_04750</name>
</gene>
<organism evidence="2 3">
    <name type="scientific">Coprococcus catus</name>
    <dbReference type="NCBI Taxonomy" id="116085"/>
    <lineage>
        <taxon>Bacteria</taxon>
        <taxon>Bacillati</taxon>
        <taxon>Bacillota</taxon>
        <taxon>Clostridia</taxon>
        <taxon>Lachnospirales</taxon>
        <taxon>Lachnospiraceae</taxon>
        <taxon>Coprococcus</taxon>
    </lineage>
</organism>
<sequence length="367" mass="42471">MPLNWNDETIPSEADKTTDILGFKEVGGVGQLIYHPFRFKKYELDIDKSSDYCAIPFCRPGYEPVFPKEDFLSGQGLLASLCNLAMQINSFDNKIPYTQLVMEWCTNNMHPYNIDFIYSELKESFDINSFDAEMVEKDGTFEINTFLDDLGKLYNAVMFYVALEGVCIADDESAYDLSKEGKYFEDYSFFDKYKHPIVAIPDDLDYGDAKGNLIEEMRIDNEYIKNHPAEKPPTGEFATTPYDDYDELRNALIDIIPEFTMKLKVDSRTNRLEFSTDINSVFDIAWLTLARMLSEDPAPEDKGKSDNRPEGLMMRCRNCGKFIIRKSNRQEFCDAEECQKVRNARKQKAYRERKAIEKAQKSKKKAH</sequence>
<evidence type="ECO:0000256" key="1">
    <source>
        <dbReference type="SAM" id="MobiDB-lite"/>
    </source>
</evidence>
<accession>A0A3E2XNV6</accession>
<dbReference type="OrthoDB" id="2056729at2"/>
<reference evidence="2 3" key="1">
    <citation type="submission" date="2018-08" db="EMBL/GenBank/DDBJ databases">
        <title>A genome reference for cultivated species of the human gut microbiota.</title>
        <authorList>
            <person name="Zou Y."/>
            <person name="Xue W."/>
            <person name="Luo G."/>
        </authorList>
    </citation>
    <scope>NUCLEOTIDE SEQUENCE [LARGE SCALE GENOMIC DNA]</scope>
    <source>
        <strain evidence="2 3">AM28-39</strain>
    </source>
</reference>
<feature type="compositionally biased region" description="Basic and acidic residues" evidence="1">
    <location>
        <begin position="349"/>
        <end position="360"/>
    </location>
</feature>
<evidence type="ECO:0000313" key="3">
    <source>
        <dbReference type="Proteomes" id="UP000261231"/>
    </source>
</evidence>
<proteinExistence type="predicted"/>
<dbReference type="RefSeq" id="WP_117539156.1">
    <property type="nucleotide sequence ID" value="NZ_QVFD01000003.1"/>
</dbReference>
<evidence type="ECO:0000313" key="2">
    <source>
        <dbReference type="EMBL" id="RGC49264.1"/>
    </source>
</evidence>
<dbReference type="Proteomes" id="UP000261231">
    <property type="component" value="Unassembled WGS sequence"/>
</dbReference>
<dbReference type="EMBL" id="QVFD01000003">
    <property type="protein sequence ID" value="RGC49264.1"/>
    <property type="molecule type" value="Genomic_DNA"/>
</dbReference>
<feature type="region of interest" description="Disordered" evidence="1">
    <location>
        <begin position="344"/>
        <end position="367"/>
    </location>
</feature>
<keyword evidence="3" id="KW-1185">Reference proteome</keyword>
<dbReference type="AlphaFoldDB" id="A0A3E2XNV6"/>
<comment type="caution">
    <text evidence="2">The sequence shown here is derived from an EMBL/GenBank/DDBJ whole genome shotgun (WGS) entry which is preliminary data.</text>
</comment>